<keyword evidence="3" id="KW-1185">Reference proteome</keyword>
<organism evidence="2 3">
    <name type="scientific">Paramecium pentaurelia</name>
    <dbReference type="NCBI Taxonomy" id="43138"/>
    <lineage>
        <taxon>Eukaryota</taxon>
        <taxon>Sar</taxon>
        <taxon>Alveolata</taxon>
        <taxon>Ciliophora</taxon>
        <taxon>Intramacronucleata</taxon>
        <taxon>Oligohymenophorea</taxon>
        <taxon>Peniculida</taxon>
        <taxon>Parameciidae</taxon>
        <taxon>Paramecium</taxon>
    </lineage>
</organism>
<comment type="caution">
    <text evidence="2">The sequence shown here is derived from an EMBL/GenBank/DDBJ whole genome shotgun (WGS) entry which is preliminary data.</text>
</comment>
<dbReference type="EMBL" id="CAJJDO010000038">
    <property type="protein sequence ID" value="CAD8163001.1"/>
    <property type="molecule type" value="Genomic_DNA"/>
</dbReference>
<name>A0A8S1UCP4_9CILI</name>
<evidence type="ECO:0000313" key="3">
    <source>
        <dbReference type="Proteomes" id="UP000689195"/>
    </source>
</evidence>
<sequence length="102" mass="11642">MWGQFYSIPQDFGVAKGVIRFYEVSNGVTHGYRDLCLRVFLLGCDGVNTKVYVCCRGFTYPIFQQEQGFIRGNQTPYATRGNRKRKTEDEDQSEPEDAGGEK</sequence>
<proteinExistence type="predicted"/>
<dbReference type="Proteomes" id="UP000689195">
    <property type="component" value="Unassembled WGS sequence"/>
</dbReference>
<dbReference type="AlphaFoldDB" id="A0A8S1UCP4"/>
<reference evidence="2" key="1">
    <citation type="submission" date="2021-01" db="EMBL/GenBank/DDBJ databases">
        <authorList>
            <consortium name="Genoscope - CEA"/>
            <person name="William W."/>
        </authorList>
    </citation>
    <scope>NUCLEOTIDE SEQUENCE</scope>
</reference>
<protein>
    <submittedName>
        <fullName evidence="2">Uncharacterized protein</fullName>
    </submittedName>
</protein>
<accession>A0A8S1UCP4</accession>
<feature type="compositionally biased region" description="Acidic residues" evidence="1">
    <location>
        <begin position="89"/>
        <end position="102"/>
    </location>
</feature>
<evidence type="ECO:0000313" key="2">
    <source>
        <dbReference type="EMBL" id="CAD8163001.1"/>
    </source>
</evidence>
<feature type="region of interest" description="Disordered" evidence="1">
    <location>
        <begin position="73"/>
        <end position="102"/>
    </location>
</feature>
<evidence type="ECO:0000256" key="1">
    <source>
        <dbReference type="SAM" id="MobiDB-lite"/>
    </source>
</evidence>
<gene>
    <name evidence="2" type="ORF">PPENT_87.1.T0380350</name>
</gene>